<dbReference type="AlphaFoldDB" id="A6VPQ0"/>
<organism evidence="1 2">
    <name type="scientific">Actinobacillus succinogenes (strain ATCC 55618 / DSM 22257 / CCUG 43843 / 130Z)</name>
    <dbReference type="NCBI Taxonomy" id="339671"/>
    <lineage>
        <taxon>Bacteria</taxon>
        <taxon>Pseudomonadati</taxon>
        <taxon>Pseudomonadota</taxon>
        <taxon>Gammaproteobacteria</taxon>
        <taxon>Pasteurellales</taxon>
        <taxon>Pasteurellaceae</taxon>
        <taxon>Actinobacillus</taxon>
    </lineage>
</organism>
<dbReference type="HOGENOM" id="CLU_1387728_0_0_6"/>
<gene>
    <name evidence="1" type="ordered locus">Asuc_1593</name>
</gene>
<keyword evidence="2" id="KW-1185">Reference proteome</keyword>
<protein>
    <submittedName>
        <fullName evidence="1">Uncharacterized protein</fullName>
    </submittedName>
</protein>
<sequence>MKKLFLLVGVVFIVIISLFGQAYQQYKAVLIRHDQFMTSVRKNTSKADELDALLVERIQQSKNSLISRWWLTDYLKLRDYIVRLTNRPNKAEILLQLNRELYQQTGNSHYKVQECMVLERLSMPFAECYKNALLLTKKKLNYQDLGEYFFAFSALHNEQDTLQEFSNLISIETPEGQFLIDKYIHHRTETLAEMFP</sequence>
<dbReference type="EMBL" id="CP000746">
    <property type="protein sequence ID" value="ABR74947.1"/>
    <property type="molecule type" value="Genomic_DNA"/>
</dbReference>
<evidence type="ECO:0000313" key="1">
    <source>
        <dbReference type="EMBL" id="ABR74947.1"/>
    </source>
</evidence>
<dbReference type="KEGG" id="asu:Asuc_1593"/>
<evidence type="ECO:0000313" key="2">
    <source>
        <dbReference type="Proteomes" id="UP000001114"/>
    </source>
</evidence>
<reference evidence="2" key="1">
    <citation type="journal article" date="2010" name="BMC Genomics">
        <title>A genomic perspective on the potential of Actinobacillus succinogenes for industrial succinate production.</title>
        <authorList>
            <person name="McKinlay J.B."/>
            <person name="Laivenieks M."/>
            <person name="Schindler B.D."/>
            <person name="McKinlay A.A."/>
            <person name="Siddaramappa S."/>
            <person name="Challacombe J.F."/>
            <person name="Lowry S.R."/>
            <person name="Clum A."/>
            <person name="Lapidus A.L."/>
            <person name="Burkhart K.B."/>
            <person name="Harkins V."/>
            <person name="Vieille C."/>
        </authorList>
    </citation>
    <scope>NUCLEOTIDE SEQUENCE [LARGE SCALE GENOMIC DNA]</scope>
    <source>
        <strain evidence="2">ATCC 55618 / DSM 22257 / CCUG 43843 / 130Z</strain>
    </source>
</reference>
<dbReference type="RefSeq" id="WP_012073324.1">
    <property type="nucleotide sequence ID" value="NC_009655.1"/>
</dbReference>
<proteinExistence type="predicted"/>
<dbReference type="eggNOG" id="ENOG5031KD2">
    <property type="taxonomic scope" value="Bacteria"/>
</dbReference>
<accession>A6VPQ0</accession>
<dbReference type="STRING" id="339671.Asuc_1593"/>
<name>A6VPQ0_ACTSZ</name>
<dbReference type="Proteomes" id="UP000001114">
    <property type="component" value="Chromosome"/>
</dbReference>